<dbReference type="Gene3D" id="1.10.8.60">
    <property type="match status" value="1"/>
</dbReference>
<protein>
    <submittedName>
        <fullName evidence="9">Anaerobic nitric oxide reductase transcription regulator NorR</fullName>
    </submittedName>
</protein>
<feature type="modified residue" description="4-aspartylphosphate" evidence="6">
    <location>
        <position position="59"/>
    </location>
</feature>
<dbReference type="SUPFAM" id="SSF52172">
    <property type="entry name" value="CheY-like"/>
    <property type="match status" value="1"/>
</dbReference>
<dbReference type="AlphaFoldDB" id="A0A916IRL1"/>
<reference evidence="9" key="1">
    <citation type="submission" date="2021-03" db="EMBL/GenBank/DDBJ databases">
        <authorList>
            <person name="Peeters C."/>
        </authorList>
    </citation>
    <scope>NUCLEOTIDE SEQUENCE</scope>
    <source>
        <strain evidence="9">LMG 31506</strain>
    </source>
</reference>
<feature type="domain" description="Response regulatory" evidence="8">
    <location>
        <begin position="10"/>
        <end position="124"/>
    </location>
</feature>
<evidence type="ECO:0000256" key="4">
    <source>
        <dbReference type="ARBA" id="ARBA00023125"/>
    </source>
</evidence>
<dbReference type="InterPro" id="IPR025943">
    <property type="entry name" value="Sigma_54_int_dom_ATP-bd_2"/>
</dbReference>
<dbReference type="Proteomes" id="UP000672934">
    <property type="component" value="Unassembled WGS sequence"/>
</dbReference>
<dbReference type="InterPro" id="IPR002078">
    <property type="entry name" value="Sigma_54_int"/>
</dbReference>
<keyword evidence="2" id="KW-0067">ATP-binding</keyword>
<evidence type="ECO:0000259" key="8">
    <source>
        <dbReference type="PROSITE" id="PS50110"/>
    </source>
</evidence>
<evidence type="ECO:0000313" key="9">
    <source>
        <dbReference type="EMBL" id="CAG2130451.1"/>
    </source>
</evidence>
<dbReference type="GO" id="GO:0000160">
    <property type="term" value="P:phosphorelay signal transduction system"/>
    <property type="evidence" value="ECO:0007669"/>
    <property type="project" value="InterPro"/>
</dbReference>
<dbReference type="PANTHER" id="PTHR32071:SF100">
    <property type="entry name" value="RESPONSE REGULATOR PROTEIN PILR"/>
    <property type="match status" value="1"/>
</dbReference>
<dbReference type="InterPro" id="IPR025944">
    <property type="entry name" value="Sigma_54_int_dom_CS"/>
</dbReference>
<keyword evidence="4" id="KW-0238">DNA-binding</keyword>
<evidence type="ECO:0000256" key="2">
    <source>
        <dbReference type="ARBA" id="ARBA00022840"/>
    </source>
</evidence>
<keyword evidence="10" id="KW-1185">Reference proteome</keyword>
<organism evidence="9 10">
    <name type="scientific">Cupriavidus yeoncheonensis</name>
    <dbReference type="NCBI Taxonomy" id="1462994"/>
    <lineage>
        <taxon>Bacteria</taxon>
        <taxon>Pseudomonadati</taxon>
        <taxon>Pseudomonadota</taxon>
        <taxon>Betaproteobacteria</taxon>
        <taxon>Burkholderiales</taxon>
        <taxon>Burkholderiaceae</taxon>
        <taxon>Cupriavidus</taxon>
    </lineage>
</organism>
<dbReference type="Gene3D" id="3.40.50.300">
    <property type="entry name" value="P-loop containing nucleotide triphosphate hydrolases"/>
    <property type="match status" value="1"/>
</dbReference>
<dbReference type="SUPFAM" id="SSF46689">
    <property type="entry name" value="Homeodomain-like"/>
    <property type="match status" value="1"/>
</dbReference>
<dbReference type="SUPFAM" id="SSF52540">
    <property type="entry name" value="P-loop containing nucleoside triphosphate hydrolases"/>
    <property type="match status" value="1"/>
</dbReference>
<dbReference type="Gene3D" id="3.40.50.2300">
    <property type="match status" value="1"/>
</dbReference>
<dbReference type="SMART" id="SM00448">
    <property type="entry name" value="REC"/>
    <property type="match status" value="1"/>
</dbReference>
<dbReference type="InterPro" id="IPR009057">
    <property type="entry name" value="Homeodomain-like_sf"/>
</dbReference>
<dbReference type="PROSITE" id="PS50045">
    <property type="entry name" value="SIGMA54_INTERACT_4"/>
    <property type="match status" value="1"/>
</dbReference>
<proteinExistence type="predicted"/>
<evidence type="ECO:0000256" key="3">
    <source>
        <dbReference type="ARBA" id="ARBA00023015"/>
    </source>
</evidence>
<dbReference type="Pfam" id="PF02954">
    <property type="entry name" value="HTH_8"/>
    <property type="match status" value="1"/>
</dbReference>
<dbReference type="InterPro" id="IPR003593">
    <property type="entry name" value="AAA+_ATPase"/>
</dbReference>
<accession>A0A916IRL1</accession>
<dbReference type="InterPro" id="IPR011006">
    <property type="entry name" value="CheY-like_superfamily"/>
</dbReference>
<evidence type="ECO:0000256" key="1">
    <source>
        <dbReference type="ARBA" id="ARBA00022741"/>
    </source>
</evidence>
<dbReference type="SMART" id="SM00382">
    <property type="entry name" value="AAA"/>
    <property type="match status" value="1"/>
</dbReference>
<keyword evidence="5" id="KW-0804">Transcription</keyword>
<dbReference type="GO" id="GO:0006355">
    <property type="term" value="P:regulation of DNA-templated transcription"/>
    <property type="evidence" value="ECO:0007669"/>
    <property type="project" value="InterPro"/>
</dbReference>
<sequence length="548" mass="59187">MPPRTPGPDPILVIDDEADLRELLDISIRRMGHDVVLAGSLAEAREKLAQCRYSLVLTDMRLGDGLGIEIVRQLSAAPERVPVAVITAYGSADNAVEALKAGAFDYIAKPVSLDQLRSLVMNALGRQPPREDQDAAASAEASLAADRAAALLPGHSPAMQEVRRSLSRLARSMAPVVISGESGSGKERAARAIHATSARAAHPFVAVNCGAIPENLMESEFFGHVKGAFTGADGERGGFFQSANGGTLLLDEVADLPLAMQVKLLRALQERRVRKIGASREDAVDVRVMCASHKDLAAMVSAGQFRQDLYYRLNVLELRMPTLRERAEDIPVLARAILEHLAVRYGDPRPRRLSQAALERLVAYPFPGNVRELENLLERAYAFAEAEDIQVADLGPLDANMERAALRASPSPLTPYTPWAGGWVPTGIMPAEPAPVPMPAQTAPVVSQQTAAAPEPQAVAVAAELPDAAERACRGVAFPIDLQARLENVEREIILQALAQTSFNRTAAAPLLGLNLRQLRYRIQQLGIRDGRDERDERDDRDEGEGAA</sequence>
<dbReference type="Pfam" id="PF25601">
    <property type="entry name" value="AAA_lid_14"/>
    <property type="match status" value="1"/>
</dbReference>
<dbReference type="CDD" id="cd00009">
    <property type="entry name" value="AAA"/>
    <property type="match status" value="1"/>
</dbReference>
<dbReference type="RefSeq" id="WP_211945820.1">
    <property type="nucleotide sequence ID" value="NZ_CAJPUY010000002.1"/>
</dbReference>
<keyword evidence="6" id="KW-0597">Phosphoprotein</keyword>
<name>A0A916IRL1_9BURK</name>
<dbReference type="FunFam" id="3.40.50.300:FF:000006">
    <property type="entry name" value="DNA-binding transcriptional regulator NtrC"/>
    <property type="match status" value="1"/>
</dbReference>
<dbReference type="InterPro" id="IPR027417">
    <property type="entry name" value="P-loop_NTPase"/>
</dbReference>
<dbReference type="GO" id="GO:0005524">
    <property type="term" value="F:ATP binding"/>
    <property type="evidence" value="ECO:0007669"/>
    <property type="project" value="UniProtKB-KW"/>
</dbReference>
<evidence type="ECO:0000256" key="6">
    <source>
        <dbReference type="PROSITE-ProRule" id="PRU00169"/>
    </source>
</evidence>
<dbReference type="EMBL" id="CAJPUY010000002">
    <property type="protein sequence ID" value="CAG2130451.1"/>
    <property type="molecule type" value="Genomic_DNA"/>
</dbReference>
<dbReference type="GO" id="GO:0043565">
    <property type="term" value="F:sequence-specific DNA binding"/>
    <property type="evidence" value="ECO:0007669"/>
    <property type="project" value="InterPro"/>
</dbReference>
<dbReference type="PROSITE" id="PS00688">
    <property type="entry name" value="SIGMA54_INTERACT_3"/>
    <property type="match status" value="1"/>
</dbReference>
<dbReference type="PRINTS" id="PR01590">
    <property type="entry name" value="HTHFIS"/>
</dbReference>
<keyword evidence="3" id="KW-0805">Transcription regulation</keyword>
<keyword evidence="1" id="KW-0547">Nucleotide-binding</keyword>
<dbReference type="InterPro" id="IPR002197">
    <property type="entry name" value="HTH_Fis"/>
</dbReference>
<dbReference type="Pfam" id="PF00072">
    <property type="entry name" value="Response_reg"/>
    <property type="match status" value="1"/>
</dbReference>
<dbReference type="PROSITE" id="PS00676">
    <property type="entry name" value="SIGMA54_INTERACT_2"/>
    <property type="match status" value="1"/>
</dbReference>
<evidence type="ECO:0000313" key="10">
    <source>
        <dbReference type="Proteomes" id="UP000672934"/>
    </source>
</evidence>
<evidence type="ECO:0000259" key="7">
    <source>
        <dbReference type="PROSITE" id="PS50045"/>
    </source>
</evidence>
<dbReference type="PROSITE" id="PS50110">
    <property type="entry name" value="RESPONSE_REGULATORY"/>
    <property type="match status" value="1"/>
</dbReference>
<comment type="caution">
    <text evidence="9">The sequence shown here is derived from an EMBL/GenBank/DDBJ whole genome shotgun (WGS) entry which is preliminary data.</text>
</comment>
<dbReference type="PANTHER" id="PTHR32071">
    <property type="entry name" value="TRANSCRIPTIONAL REGULATORY PROTEIN"/>
    <property type="match status" value="1"/>
</dbReference>
<feature type="domain" description="Sigma-54 factor interaction" evidence="7">
    <location>
        <begin position="152"/>
        <end position="382"/>
    </location>
</feature>
<dbReference type="Pfam" id="PF00158">
    <property type="entry name" value="Sigma54_activat"/>
    <property type="match status" value="1"/>
</dbReference>
<dbReference type="Gene3D" id="1.10.10.60">
    <property type="entry name" value="Homeodomain-like"/>
    <property type="match status" value="1"/>
</dbReference>
<gene>
    <name evidence="9" type="primary">norR_1</name>
    <name evidence="9" type="ORF">LMG31506_00816</name>
</gene>
<dbReference type="InterPro" id="IPR001789">
    <property type="entry name" value="Sig_transdc_resp-reg_receiver"/>
</dbReference>
<evidence type="ECO:0000256" key="5">
    <source>
        <dbReference type="ARBA" id="ARBA00023163"/>
    </source>
</evidence>
<dbReference type="InterPro" id="IPR058031">
    <property type="entry name" value="AAA_lid_NorR"/>
</dbReference>